<feature type="compositionally biased region" description="Basic and acidic residues" evidence="1">
    <location>
        <begin position="87"/>
        <end position="99"/>
    </location>
</feature>
<feature type="region of interest" description="Disordered" evidence="1">
    <location>
        <begin position="1"/>
        <end position="99"/>
    </location>
</feature>
<protein>
    <submittedName>
        <fullName evidence="2">Uncharacterized protein</fullName>
    </submittedName>
</protein>
<feature type="compositionally biased region" description="Low complexity" evidence="1">
    <location>
        <begin position="39"/>
        <end position="48"/>
    </location>
</feature>
<evidence type="ECO:0000313" key="2">
    <source>
        <dbReference type="EMBL" id="EJK50922.1"/>
    </source>
</evidence>
<gene>
    <name evidence="2" type="ORF">THAOC_29964</name>
</gene>
<accession>K0RW13</accession>
<evidence type="ECO:0000256" key="1">
    <source>
        <dbReference type="SAM" id="MobiDB-lite"/>
    </source>
</evidence>
<proteinExistence type="predicted"/>
<name>K0RW13_THAOC</name>
<feature type="non-terminal residue" evidence="2">
    <location>
        <position position="1"/>
    </location>
</feature>
<sequence length="99" mass="10202">GGGAAAVPRPGIGRRGEGGAGDQGRAQGSQRQDRGGDPRGLVPGLRPLPARRDERGHQLEGPRARAPEGHEPQAEGLPDRAQGGGARPREGREARPRAA</sequence>
<dbReference type="EMBL" id="AGNL01042604">
    <property type="protein sequence ID" value="EJK50922.1"/>
    <property type="molecule type" value="Genomic_DNA"/>
</dbReference>
<evidence type="ECO:0000313" key="3">
    <source>
        <dbReference type="Proteomes" id="UP000266841"/>
    </source>
</evidence>
<feature type="compositionally biased region" description="Basic and acidic residues" evidence="1">
    <location>
        <begin position="50"/>
        <end position="73"/>
    </location>
</feature>
<keyword evidence="3" id="KW-1185">Reference proteome</keyword>
<organism evidence="2 3">
    <name type="scientific">Thalassiosira oceanica</name>
    <name type="common">Marine diatom</name>
    <dbReference type="NCBI Taxonomy" id="159749"/>
    <lineage>
        <taxon>Eukaryota</taxon>
        <taxon>Sar</taxon>
        <taxon>Stramenopiles</taxon>
        <taxon>Ochrophyta</taxon>
        <taxon>Bacillariophyta</taxon>
        <taxon>Coscinodiscophyceae</taxon>
        <taxon>Thalassiosirophycidae</taxon>
        <taxon>Thalassiosirales</taxon>
        <taxon>Thalassiosiraceae</taxon>
        <taxon>Thalassiosira</taxon>
    </lineage>
</organism>
<dbReference type="Proteomes" id="UP000266841">
    <property type="component" value="Unassembled WGS sequence"/>
</dbReference>
<dbReference type="AlphaFoldDB" id="K0RW13"/>
<comment type="caution">
    <text evidence="2">The sequence shown here is derived from an EMBL/GenBank/DDBJ whole genome shotgun (WGS) entry which is preliminary data.</text>
</comment>
<reference evidence="2 3" key="1">
    <citation type="journal article" date="2012" name="Genome Biol.">
        <title>Genome and low-iron response of an oceanic diatom adapted to chronic iron limitation.</title>
        <authorList>
            <person name="Lommer M."/>
            <person name="Specht M."/>
            <person name="Roy A.S."/>
            <person name="Kraemer L."/>
            <person name="Andreson R."/>
            <person name="Gutowska M.A."/>
            <person name="Wolf J."/>
            <person name="Bergner S.V."/>
            <person name="Schilhabel M.B."/>
            <person name="Klostermeier U.C."/>
            <person name="Beiko R.G."/>
            <person name="Rosenstiel P."/>
            <person name="Hippler M."/>
            <person name="Laroche J."/>
        </authorList>
    </citation>
    <scope>NUCLEOTIDE SEQUENCE [LARGE SCALE GENOMIC DNA]</scope>
    <source>
        <strain evidence="2 3">CCMP1005</strain>
    </source>
</reference>